<accession>A0A0R3PGA7</accession>
<dbReference type="AlphaFoldDB" id="A0A0R3PGA7"/>
<dbReference type="STRING" id="334426.A0A0R3PGA7"/>
<protein>
    <submittedName>
        <fullName evidence="6">Maelstrom domain-containing protein</fullName>
    </submittedName>
</protein>
<organism evidence="6">
    <name type="scientific">Angiostrongylus costaricensis</name>
    <name type="common">Nematode worm</name>
    <dbReference type="NCBI Taxonomy" id="334426"/>
    <lineage>
        <taxon>Eukaryota</taxon>
        <taxon>Metazoa</taxon>
        <taxon>Ecdysozoa</taxon>
        <taxon>Nematoda</taxon>
        <taxon>Chromadorea</taxon>
        <taxon>Rhabditida</taxon>
        <taxon>Rhabditina</taxon>
        <taxon>Rhabditomorpha</taxon>
        <taxon>Strongyloidea</taxon>
        <taxon>Metastrongylidae</taxon>
        <taxon>Angiostrongylus</taxon>
    </lineage>
</organism>
<dbReference type="GO" id="GO:0031047">
    <property type="term" value="P:regulatory ncRNA-mediated gene silencing"/>
    <property type="evidence" value="ECO:0007669"/>
    <property type="project" value="UniProtKB-KW"/>
</dbReference>
<evidence type="ECO:0000313" key="4">
    <source>
        <dbReference type="EMBL" id="VDM54877.1"/>
    </source>
</evidence>
<sequence length="166" mass="19034">MFAEKFKADRQMVRQSIINQTNGCIDKIKEVRFLIAAVQTFGNLDGMCLMAEYAMNEFNLRDGVIDRFFTLVGPWQIPNEIQRHRAEFHANETHRIPLTIGFTQMDKRQLVTEILGRCEPDIARSQGISVGLYSEKSTDCINVFVRKSILLCISIRQPISEVVKIP</sequence>
<evidence type="ECO:0000259" key="3">
    <source>
        <dbReference type="Pfam" id="PF13017"/>
    </source>
</evidence>
<evidence type="ECO:0000313" key="5">
    <source>
        <dbReference type="Proteomes" id="UP000267027"/>
    </source>
</evidence>
<reference evidence="4 5" key="2">
    <citation type="submission" date="2018-11" db="EMBL/GenBank/DDBJ databases">
        <authorList>
            <consortium name="Pathogen Informatics"/>
        </authorList>
    </citation>
    <scope>NUCLEOTIDE SEQUENCE [LARGE SCALE GENOMIC DNA]</scope>
    <source>
        <strain evidence="4 5">Costa Rica</strain>
    </source>
</reference>
<evidence type="ECO:0000256" key="2">
    <source>
        <dbReference type="ARBA" id="ARBA00023158"/>
    </source>
</evidence>
<dbReference type="InterPro" id="IPR024970">
    <property type="entry name" value="Maelstrom"/>
</dbReference>
<reference evidence="6" key="1">
    <citation type="submission" date="2017-02" db="UniProtKB">
        <authorList>
            <consortium name="WormBaseParasite"/>
        </authorList>
    </citation>
    <scope>IDENTIFICATION</scope>
</reference>
<feature type="domain" description="Maelstrom" evidence="3">
    <location>
        <begin position="45"/>
        <end position="137"/>
    </location>
</feature>
<keyword evidence="5" id="KW-1185">Reference proteome</keyword>
<dbReference type="WBParaSite" id="ACOC_0000329101-mRNA-1">
    <property type="protein sequence ID" value="ACOC_0000329101-mRNA-1"/>
    <property type="gene ID" value="ACOC_0000329101"/>
</dbReference>
<keyword evidence="2" id="KW-0943">RNA-mediated gene silencing</keyword>
<proteinExistence type="inferred from homology"/>
<dbReference type="Proteomes" id="UP000267027">
    <property type="component" value="Unassembled WGS sequence"/>
</dbReference>
<comment type="similarity">
    <text evidence="1">Belongs to the maelstrom family.</text>
</comment>
<evidence type="ECO:0000256" key="1">
    <source>
        <dbReference type="ARBA" id="ARBA00007057"/>
    </source>
</evidence>
<dbReference type="OMA" id="CISIRQP"/>
<dbReference type="EMBL" id="UYYA01000939">
    <property type="protein sequence ID" value="VDM54877.1"/>
    <property type="molecule type" value="Genomic_DNA"/>
</dbReference>
<dbReference type="Pfam" id="PF13017">
    <property type="entry name" value="Maelstrom"/>
    <property type="match status" value="1"/>
</dbReference>
<name>A0A0R3PGA7_ANGCS</name>
<evidence type="ECO:0000313" key="6">
    <source>
        <dbReference type="WBParaSite" id="ACOC_0000329101-mRNA-1"/>
    </source>
</evidence>
<gene>
    <name evidence="4" type="ORF">ACOC_LOCUS3292</name>
</gene>
<dbReference type="OrthoDB" id="24555at2759"/>
<dbReference type="GO" id="GO:0060964">
    <property type="term" value="P:regulation of miRNA-mediated gene silencing"/>
    <property type="evidence" value="ECO:0007669"/>
    <property type="project" value="InterPro"/>
</dbReference>